<evidence type="ECO:0000313" key="4">
    <source>
        <dbReference type="Proteomes" id="UP000030512"/>
    </source>
</evidence>
<gene>
    <name evidence="3" type="ORF">JT25_003885</name>
</gene>
<accession>A0A140E5G0</accession>
<proteinExistence type="inferred from homology"/>
<feature type="domain" description="YCII-related" evidence="2">
    <location>
        <begin position="1"/>
        <end position="113"/>
    </location>
</feature>
<comment type="similarity">
    <text evidence="1">Belongs to the YciI family.</text>
</comment>
<name>A0A140E5G0_9GAMM</name>
<dbReference type="PANTHER" id="PTHR35174:SF4">
    <property type="entry name" value="BLL7163 PROTEIN"/>
    <property type="match status" value="1"/>
</dbReference>
<dbReference type="Proteomes" id="UP000030512">
    <property type="component" value="Chromosome"/>
</dbReference>
<protein>
    <recommendedName>
        <fullName evidence="2">YCII-related domain-containing protein</fullName>
    </recommendedName>
</protein>
<keyword evidence="4" id="KW-1185">Reference proteome</keyword>
<dbReference type="EMBL" id="CP014476">
    <property type="protein sequence ID" value="AMK75634.1"/>
    <property type="molecule type" value="Genomic_DNA"/>
</dbReference>
<dbReference type="Pfam" id="PF03795">
    <property type="entry name" value="YCII"/>
    <property type="match status" value="1"/>
</dbReference>
<evidence type="ECO:0000259" key="2">
    <source>
        <dbReference type="Pfam" id="PF03795"/>
    </source>
</evidence>
<dbReference type="AlphaFoldDB" id="A0A140E5G0"/>
<organism evidence="3 4">
    <name type="scientific">Methylomonas denitrificans</name>
    <dbReference type="NCBI Taxonomy" id="1538553"/>
    <lineage>
        <taxon>Bacteria</taxon>
        <taxon>Pseudomonadati</taxon>
        <taxon>Pseudomonadota</taxon>
        <taxon>Gammaproteobacteria</taxon>
        <taxon>Methylococcales</taxon>
        <taxon>Methylococcaceae</taxon>
        <taxon>Methylomonas</taxon>
    </lineage>
</organism>
<evidence type="ECO:0000256" key="1">
    <source>
        <dbReference type="ARBA" id="ARBA00007689"/>
    </source>
</evidence>
<sequence length="122" mass="13499">MRVIVLVKATEDSEKGFLPTAWASEMLEAMGRFNDDLRNAGILLAADGLKPSAYGKRIAFDGTSRTLINGPFAETRELVAGFWLWEVKDMDEAVAWVQRCPNPMPGPSEIEIRPLFEAADLS</sequence>
<reference evidence="3 4" key="1">
    <citation type="journal article" date="2015" name="Environ. Microbiol.">
        <title>Methane oxidation coupled to nitrate reduction under hypoxia by the Gammaproteobacterium Methylomonas denitrificans, sp. nov. type strain FJG1.</title>
        <authorList>
            <person name="Kits K.D."/>
            <person name="Klotz M.G."/>
            <person name="Stein L.Y."/>
        </authorList>
    </citation>
    <scope>NUCLEOTIDE SEQUENCE [LARGE SCALE GENOMIC DNA]</scope>
    <source>
        <strain evidence="3 4">FJG1</strain>
    </source>
</reference>
<evidence type="ECO:0000313" key="3">
    <source>
        <dbReference type="EMBL" id="AMK75634.1"/>
    </source>
</evidence>
<dbReference type="SUPFAM" id="SSF54909">
    <property type="entry name" value="Dimeric alpha+beta barrel"/>
    <property type="match status" value="1"/>
</dbReference>
<dbReference type="Gene3D" id="3.30.70.1060">
    <property type="entry name" value="Dimeric alpha+beta barrel"/>
    <property type="match status" value="1"/>
</dbReference>
<dbReference type="InterPro" id="IPR005545">
    <property type="entry name" value="YCII"/>
</dbReference>
<dbReference type="PANTHER" id="PTHR35174">
    <property type="entry name" value="BLL7171 PROTEIN-RELATED"/>
    <property type="match status" value="1"/>
</dbReference>
<dbReference type="OrthoDB" id="9795306at2"/>
<dbReference type="KEGG" id="mdn:JT25_003885"/>
<dbReference type="InterPro" id="IPR011008">
    <property type="entry name" value="Dimeric_a/b-barrel"/>
</dbReference>
<dbReference type="STRING" id="1538553.JT25_003885"/>